<proteinExistence type="predicted"/>
<dbReference type="InterPro" id="IPR011009">
    <property type="entry name" value="Kinase-like_dom_sf"/>
</dbReference>
<evidence type="ECO:0000313" key="2">
    <source>
        <dbReference type="Proteomes" id="UP000034291"/>
    </source>
</evidence>
<sequence length="191" mass="21844">MDPKIQPQLCLSWSRHVPIRVETVQPLDPRREVYRLNLETCQELHGLPTVVIIKKMKDDWHDEFKQEIKAYERLKPLQGSVIPVFFGQATFNDSPVLVLSEVVGKTLQDLAHSGLPISLKELQRKLEKAMRLLHAYGAEYLDQRLDNFFLCDGTGEVMVVDLEQVEFPGDLEDWKHSVNYGGGGLSFISIQ</sequence>
<comment type="caution">
    <text evidence="1">The sequence shown here is derived from an EMBL/GenBank/DDBJ whole genome shotgun (WGS) entry which is preliminary data.</text>
</comment>
<dbReference type="OrthoDB" id="2942798at2759"/>
<evidence type="ECO:0008006" key="3">
    <source>
        <dbReference type="Google" id="ProtNLM"/>
    </source>
</evidence>
<dbReference type="Proteomes" id="UP000034291">
    <property type="component" value="Unassembled WGS sequence"/>
</dbReference>
<dbReference type="AlphaFoldDB" id="A0A0F8VSL1"/>
<keyword evidence="2" id="KW-1185">Reference proteome</keyword>
<dbReference type="SUPFAM" id="SSF56112">
    <property type="entry name" value="Protein kinase-like (PK-like)"/>
    <property type="match status" value="1"/>
</dbReference>
<gene>
    <name evidence="1" type="ORF">ARAM_003868</name>
</gene>
<name>A0A0F8VSL1_9EURO</name>
<dbReference type="EMBL" id="JZBS01000557">
    <property type="protein sequence ID" value="KKK26206.1"/>
    <property type="molecule type" value="Genomic_DNA"/>
</dbReference>
<organism evidence="1 2">
    <name type="scientific">Aspergillus rambellii</name>
    <dbReference type="NCBI Taxonomy" id="308745"/>
    <lineage>
        <taxon>Eukaryota</taxon>
        <taxon>Fungi</taxon>
        <taxon>Dikarya</taxon>
        <taxon>Ascomycota</taxon>
        <taxon>Pezizomycotina</taxon>
        <taxon>Eurotiomycetes</taxon>
        <taxon>Eurotiomycetidae</taxon>
        <taxon>Eurotiales</taxon>
        <taxon>Aspergillaceae</taxon>
        <taxon>Aspergillus</taxon>
        <taxon>Aspergillus subgen. Nidulantes</taxon>
    </lineage>
</organism>
<reference evidence="1 2" key="1">
    <citation type="submission" date="2015-02" db="EMBL/GenBank/DDBJ databases">
        <title>Draft Genome Sequences of Two Closely-Related Aflatoxigenic Aspergillus Species Obtained from the Cote d'Ivoire.</title>
        <authorList>
            <person name="Moore G.G."/>
            <person name="Beltz S.B."/>
            <person name="Mack B.M."/>
        </authorList>
    </citation>
    <scope>NUCLEOTIDE SEQUENCE [LARGE SCALE GENOMIC DNA]</scope>
    <source>
        <strain evidence="1 2">SRRC1468</strain>
    </source>
</reference>
<protein>
    <recommendedName>
        <fullName evidence="3">Protein kinase domain-containing protein</fullName>
    </recommendedName>
</protein>
<accession>A0A0F8VSL1</accession>
<evidence type="ECO:0000313" key="1">
    <source>
        <dbReference type="EMBL" id="KKK26206.1"/>
    </source>
</evidence>